<organism evidence="3">
    <name type="scientific">hydrothermal vent metagenome</name>
    <dbReference type="NCBI Taxonomy" id="652676"/>
    <lineage>
        <taxon>unclassified sequences</taxon>
        <taxon>metagenomes</taxon>
        <taxon>ecological metagenomes</taxon>
    </lineage>
</organism>
<dbReference type="InterPro" id="IPR008984">
    <property type="entry name" value="SMAD_FHA_dom_sf"/>
</dbReference>
<dbReference type="InterPro" id="IPR050923">
    <property type="entry name" value="Cell_Proc_Reg/RNA_Proc"/>
</dbReference>
<dbReference type="EMBL" id="UOFU01000081">
    <property type="protein sequence ID" value="VAW95798.1"/>
    <property type="molecule type" value="Genomic_DNA"/>
</dbReference>
<keyword evidence="1" id="KW-0812">Transmembrane</keyword>
<keyword evidence="1" id="KW-1133">Transmembrane helix</keyword>
<dbReference type="Gene3D" id="2.60.200.20">
    <property type="match status" value="1"/>
</dbReference>
<evidence type="ECO:0000313" key="3">
    <source>
        <dbReference type="EMBL" id="VAW95798.1"/>
    </source>
</evidence>
<dbReference type="CDD" id="cd00060">
    <property type="entry name" value="FHA"/>
    <property type="match status" value="1"/>
</dbReference>
<protein>
    <recommendedName>
        <fullName evidence="2">FHA domain-containing protein</fullName>
    </recommendedName>
</protein>
<dbReference type="PANTHER" id="PTHR23308">
    <property type="entry name" value="NUCLEAR INHIBITOR OF PROTEIN PHOSPHATASE-1"/>
    <property type="match status" value="1"/>
</dbReference>
<feature type="domain" description="FHA" evidence="2">
    <location>
        <begin position="23"/>
        <end position="72"/>
    </location>
</feature>
<sequence length="245" mass="26130">MAKIIVNRESFKVDEIELEQGTLHVGRSHDNDLCIDDLTVSGRHAQIVTVFGSTYVEDLGSTNGTSVNGKKVRTHTLRNGDVLTIGHYQLLFQGESAVNPHIDGDETRMINQSQAEVLMKKADAQHHQAERPVYKAPPAAAAHTASASHAAAANAVQAQAASHVAVANKGPSLVSNNRVVPEPEAEVLPDIEDPSDMIGKHTPPAQGMKPLRRGDVSPSSSLKIVALAALTAAATFLLMMLIFDL</sequence>
<dbReference type="PROSITE" id="PS50006">
    <property type="entry name" value="FHA_DOMAIN"/>
    <property type="match status" value="1"/>
</dbReference>
<gene>
    <name evidence="3" type="ORF">MNBD_GAMMA20-331</name>
</gene>
<dbReference type="InterPro" id="IPR000253">
    <property type="entry name" value="FHA_dom"/>
</dbReference>
<dbReference type="AlphaFoldDB" id="A0A3B0ZQP4"/>
<dbReference type="Pfam" id="PF00498">
    <property type="entry name" value="FHA"/>
    <property type="match status" value="1"/>
</dbReference>
<reference evidence="3" key="1">
    <citation type="submission" date="2018-06" db="EMBL/GenBank/DDBJ databases">
        <authorList>
            <person name="Zhirakovskaya E."/>
        </authorList>
    </citation>
    <scope>NUCLEOTIDE SEQUENCE</scope>
</reference>
<feature type="transmembrane region" description="Helical" evidence="1">
    <location>
        <begin position="222"/>
        <end position="243"/>
    </location>
</feature>
<keyword evidence="1" id="KW-0472">Membrane</keyword>
<evidence type="ECO:0000256" key="1">
    <source>
        <dbReference type="SAM" id="Phobius"/>
    </source>
</evidence>
<accession>A0A3B0ZQP4</accession>
<dbReference type="SUPFAM" id="SSF49879">
    <property type="entry name" value="SMAD/FHA domain"/>
    <property type="match status" value="1"/>
</dbReference>
<name>A0A3B0ZQP4_9ZZZZ</name>
<evidence type="ECO:0000259" key="2">
    <source>
        <dbReference type="PROSITE" id="PS50006"/>
    </source>
</evidence>
<dbReference type="SMART" id="SM00240">
    <property type="entry name" value="FHA"/>
    <property type="match status" value="1"/>
</dbReference>
<proteinExistence type="predicted"/>